<keyword evidence="1" id="KW-0472">Membrane</keyword>
<evidence type="ECO:0000256" key="1">
    <source>
        <dbReference type="SAM" id="Phobius"/>
    </source>
</evidence>
<comment type="caution">
    <text evidence="2">The sequence shown here is derived from an EMBL/GenBank/DDBJ whole genome shotgun (WGS) entry which is preliminary data.</text>
</comment>
<reference evidence="2 3" key="1">
    <citation type="journal article" date="2017" name="New Microbes New Infect">
        <title>Genome sequence of 'Leucobacter massiliensis' sp. nov. isolated from human pharynx after travel to the 2014 Hajj.</title>
        <authorList>
            <person name="Leangapichart T."/>
            <person name="Gautret P."/>
            <person name="Nguyen T.T."/>
            <person name="Armstrong N."/>
            <person name="Rolain J.M."/>
        </authorList>
    </citation>
    <scope>NUCLEOTIDE SEQUENCE [LARGE SCALE GENOMIC DNA]</scope>
    <source>
        <strain evidence="2 3">122RC15</strain>
    </source>
</reference>
<dbReference type="Proteomes" id="UP000238650">
    <property type="component" value="Unassembled WGS sequence"/>
</dbReference>
<feature type="transmembrane region" description="Helical" evidence="1">
    <location>
        <begin position="62"/>
        <end position="81"/>
    </location>
</feature>
<evidence type="ECO:0000313" key="3">
    <source>
        <dbReference type="Proteomes" id="UP000238650"/>
    </source>
</evidence>
<dbReference type="AlphaFoldDB" id="A0A2S9QMU5"/>
<gene>
    <name evidence="2" type="ORF">B4915_08465</name>
</gene>
<dbReference type="OrthoDB" id="5120920at2"/>
<protein>
    <submittedName>
        <fullName evidence="2">Uncharacterized protein</fullName>
    </submittedName>
</protein>
<keyword evidence="3" id="KW-1185">Reference proteome</keyword>
<sequence length="111" mass="11888">MTTKTTDTRTAVVRTVVPALIGVLLARLIAAVPGIAAALAWIDGVLVEAAAAGGVPLVGVTAAWLIQAALTALVIWAWYALARHLGRRWPSFEKWMLGSEATPHYEPRYAR</sequence>
<dbReference type="EMBL" id="MWZD01000017">
    <property type="protein sequence ID" value="PRI10908.1"/>
    <property type="molecule type" value="Genomic_DNA"/>
</dbReference>
<evidence type="ECO:0000313" key="2">
    <source>
        <dbReference type="EMBL" id="PRI10908.1"/>
    </source>
</evidence>
<keyword evidence="1" id="KW-1133">Transmembrane helix</keyword>
<feature type="transmembrane region" description="Helical" evidence="1">
    <location>
        <begin position="12"/>
        <end position="42"/>
    </location>
</feature>
<dbReference type="RefSeq" id="WP_105805369.1">
    <property type="nucleotide sequence ID" value="NZ_MWZD01000017.1"/>
</dbReference>
<organism evidence="2 3">
    <name type="scientific">Leucobacter massiliensis</name>
    <dbReference type="NCBI Taxonomy" id="1686285"/>
    <lineage>
        <taxon>Bacteria</taxon>
        <taxon>Bacillati</taxon>
        <taxon>Actinomycetota</taxon>
        <taxon>Actinomycetes</taxon>
        <taxon>Micrococcales</taxon>
        <taxon>Microbacteriaceae</taxon>
        <taxon>Leucobacter</taxon>
    </lineage>
</organism>
<accession>A0A2S9QMU5</accession>
<proteinExistence type="predicted"/>
<name>A0A2S9QMU5_9MICO</name>
<keyword evidence="1" id="KW-0812">Transmembrane</keyword>